<evidence type="ECO:0000313" key="2">
    <source>
        <dbReference type="EMBL" id="RZC59196.1"/>
    </source>
</evidence>
<dbReference type="AlphaFoldDB" id="A0A4Y7JF97"/>
<feature type="coiled-coil region" evidence="1">
    <location>
        <begin position="4"/>
        <end position="70"/>
    </location>
</feature>
<evidence type="ECO:0000313" key="3">
    <source>
        <dbReference type="Proteomes" id="UP000316621"/>
    </source>
</evidence>
<dbReference type="EMBL" id="CM010718">
    <property type="protein sequence ID" value="RZC59196.1"/>
    <property type="molecule type" value="Genomic_DNA"/>
</dbReference>
<keyword evidence="1" id="KW-0175">Coiled coil</keyword>
<gene>
    <name evidence="2" type="ORF">C5167_006499</name>
</gene>
<protein>
    <submittedName>
        <fullName evidence="2">Uncharacterized protein</fullName>
    </submittedName>
</protein>
<evidence type="ECO:0000256" key="1">
    <source>
        <dbReference type="SAM" id="Coils"/>
    </source>
</evidence>
<keyword evidence="3" id="KW-1185">Reference proteome</keyword>
<proteinExistence type="predicted"/>
<reference evidence="2 3" key="1">
    <citation type="journal article" date="2018" name="Science">
        <title>The opium poppy genome and morphinan production.</title>
        <authorList>
            <person name="Guo L."/>
            <person name="Winzer T."/>
            <person name="Yang X."/>
            <person name="Li Y."/>
            <person name="Ning Z."/>
            <person name="He Z."/>
            <person name="Teodor R."/>
            <person name="Lu Y."/>
            <person name="Bowser T.A."/>
            <person name="Graham I.A."/>
            <person name="Ye K."/>
        </authorList>
    </citation>
    <scope>NUCLEOTIDE SEQUENCE [LARGE SCALE GENOMIC DNA]</scope>
    <source>
        <strain evidence="3">cv. HN1</strain>
        <tissue evidence="2">Leaves</tissue>
    </source>
</reference>
<dbReference type="Gramene" id="RZC59196">
    <property type="protein sequence ID" value="RZC59196"/>
    <property type="gene ID" value="C5167_006499"/>
</dbReference>
<accession>A0A4Y7JF97</accession>
<sequence length="81" mass="9522">MDELENARTELASHISLKQETEETLKLFITQKEESKKLHMGEMKKLKDELAEVRKELAKVQEDKNASVQQITNFPMNTRKY</sequence>
<organism evidence="2 3">
    <name type="scientific">Papaver somniferum</name>
    <name type="common">Opium poppy</name>
    <dbReference type="NCBI Taxonomy" id="3469"/>
    <lineage>
        <taxon>Eukaryota</taxon>
        <taxon>Viridiplantae</taxon>
        <taxon>Streptophyta</taxon>
        <taxon>Embryophyta</taxon>
        <taxon>Tracheophyta</taxon>
        <taxon>Spermatophyta</taxon>
        <taxon>Magnoliopsida</taxon>
        <taxon>Ranunculales</taxon>
        <taxon>Papaveraceae</taxon>
        <taxon>Papaveroideae</taxon>
        <taxon>Papaver</taxon>
    </lineage>
</organism>
<name>A0A4Y7JF97_PAPSO</name>
<dbReference type="Proteomes" id="UP000316621">
    <property type="component" value="Chromosome 4"/>
</dbReference>